<dbReference type="Gene3D" id="1.10.3720.10">
    <property type="entry name" value="MetI-like"/>
    <property type="match status" value="1"/>
</dbReference>
<feature type="transmembrane region" description="Helical" evidence="6">
    <location>
        <begin position="287"/>
        <end position="312"/>
    </location>
</feature>
<dbReference type="PANTHER" id="PTHR43496">
    <property type="entry name" value="PROTEIN LPLB"/>
    <property type="match status" value="1"/>
</dbReference>
<evidence type="ECO:0000256" key="6">
    <source>
        <dbReference type="RuleBase" id="RU363032"/>
    </source>
</evidence>
<accession>A0A5S5CGR3</accession>
<reference evidence="8 9" key="1">
    <citation type="submission" date="2019-07" db="EMBL/GenBank/DDBJ databases">
        <title>Genomic Encyclopedia of Type Strains, Phase III (KMG-III): the genomes of soil and plant-associated and newly described type strains.</title>
        <authorList>
            <person name="Whitman W."/>
        </authorList>
    </citation>
    <scope>NUCLEOTIDE SEQUENCE [LARGE SCALE GENOMIC DNA]</scope>
    <source>
        <strain evidence="8 9">BL24</strain>
    </source>
</reference>
<keyword evidence="4 6" id="KW-1133">Transmembrane helix</keyword>
<dbReference type="EMBL" id="VNHS01000001">
    <property type="protein sequence ID" value="TYP78979.1"/>
    <property type="molecule type" value="Genomic_DNA"/>
</dbReference>
<evidence type="ECO:0000256" key="3">
    <source>
        <dbReference type="ARBA" id="ARBA00022692"/>
    </source>
</evidence>
<feature type="domain" description="ABC transmembrane type-1" evidence="7">
    <location>
        <begin position="93"/>
        <end position="308"/>
    </location>
</feature>
<evidence type="ECO:0000256" key="2">
    <source>
        <dbReference type="ARBA" id="ARBA00022448"/>
    </source>
</evidence>
<keyword evidence="9" id="KW-1185">Reference proteome</keyword>
<name>A0A5S5CGR3_9BACL</name>
<proteinExistence type="inferred from homology"/>
<feature type="transmembrane region" description="Helical" evidence="6">
    <location>
        <begin position="128"/>
        <end position="153"/>
    </location>
</feature>
<dbReference type="PROSITE" id="PS50928">
    <property type="entry name" value="ABC_TM1"/>
    <property type="match status" value="1"/>
</dbReference>
<dbReference type="OrthoDB" id="9785836at2"/>
<feature type="transmembrane region" description="Helical" evidence="6">
    <location>
        <begin position="97"/>
        <end position="116"/>
    </location>
</feature>
<feature type="transmembrane region" description="Helical" evidence="6">
    <location>
        <begin position="194"/>
        <end position="215"/>
    </location>
</feature>
<evidence type="ECO:0000259" key="7">
    <source>
        <dbReference type="PROSITE" id="PS50928"/>
    </source>
</evidence>
<evidence type="ECO:0000256" key="5">
    <source>
        <dbReference type="ARBA" id="ARBA00023136"/>
    </source>
</evidence>
<dbReference type="AlphaFoldDB" id="A0A5S5CGR3"/>
<evidence type="ECO:0000256" key="1">
    <source>
        <dbReference type="ARBA" id="ARBA00004141"/>
    </source>
</evidence>
<dbReference type="SUPFAM" id="SSF161098">
    <property type="entry name" value="MetI-like"/>
    <property type="match status" value="1"/>
</dbReference>
<sequence length="321" mass="36848">MKQDIVASAGPPAIGGADGKSGKLLKDLIRDKWLYMMLLPGVLFFLIFKYVPMYGLLMAFQDYKPFTGFMNSPWVGLKHFERFFSEPQFGMLFRNTVILAIYNLVFFFPLPIILALMMNEVRHAKFKYFVQTFVYIPHFVSWVVVVGIFYMLFTTENGIINELLYRLIGDKIAFLLEPEWFRTMIISQSIWKEVGWGTVIFLAALAGVDLQQYEAARIDGAGRWRQLWHITLPAIRSTIIILFILRLGNFLDSGFEQIFLMLTPTNREVGEVFDTYVYTKGMTQAQYSYSAAVGLFKSVVGLVLVLGANWLAKRFGEEGVY</sequence>
<dbReference type="GO" id="GO:0055085">
    <property type="term" value="P:transmembrane transport"/>
    <property type="evidence" value="ECO:0007669"/>
    <property type="project" value="InterPro"/>
</dbReference>
<organism evidence="8 9">
    <name type="scientific">Paenibacillus methanolicus</name>
    <dbReference type="NCBI Taxonomy" id="582686"/>
    <lineage>
        <taxon>Bacteria</taxon>
        <taxon>Bacillati</taxon>
        <taxon>Bacillota</taxon>
        <taxon>Bacilli</taxon>
        <taxon>Bacillales</taxon>
        <taxon>Paenibacillaceae</taxon>
        <taxon>Paenibacillus</taxon>
    </lineage>
</organism>
<comment type="similarity">
    <text evidence="6">Belongs to the binding-protein-dependent transport system permease family.</text>
</comment>
<dbReference type="CDD" id="cd06261">
    <property type="entry name" value="TM_PBP2"/>
    <property type="match status" value="1"/>
</dbReference>
<dbReference type="InterPro" id="IPR035906">
    <property type="entry name" value="MetI-like_sf"/>
</dbReference>
<feature type="transmembrane region" description="Helical" evidence="6">
    <location>
        <begin position="227"/>
        <end position="245"/>
    </location>
</feature>
<gene>
    <name evidence="8" type="ORF">BCM02_10194</name>
</gene>
<evidence type="ECO:0000256" key="4">
    <source>
        <dbReference type="ARBA" id="ARBA00022989"/>
    </source>
</evidence>
<dbReference type="PANTHER" id="PTHR43496:SF1">
    <property type="entry name" value="POLYGALACTURONAN_RHAMNOGALACTURONAN TRANSPORT SYSTEM PERMEASE PROTEIN YTEP"/>
    <property type="match status" value="1"/>
</dbReference>
<dbReference type="Pfam" id="PF00528">
    <property type="entry name" value="BPD_transp_1"/>
    <property type="match status" value="1"/>
</dbReference>
<keyword evidence="3 6" id="KW-0812">Transmembrane</keyword>
<comment type="caution">
    <text evidence="8">The sequence shown here is derived from an EMBL/GenBank/DDBJ whole genome shotgun (WGS) entry which is preliminary data.</text>
</comment>
<evidence type="ECO:0000313" key="9">
    <source>
        <dbReference type="Proteomes" id="UP000323257"/>
    </source>
</evidence>
<keyword evidence="2 6" id="KW-0813">Transport</keyword>
<protein>
    <submittedName>
        <fullName evidence="8">Putative aldouronate transport system permease protein</fullName>
    </submittedName>
</protein>
<dbReference type="InterPro" id="IPR000515">
    <property type="entry name" value="MetI-like"/>
</dbReference>
<comment type="subcellular location">
    <subcellularLocation>
        <location evidence="6">Cell membrane</location>
        <topology evidence="6">Multi-pass membrane protein</topology>
    </subcellularLocation>
    <subcellularLocation>
        <location evidence="1">Membrane</location>
        <topology evidence="1">Multi-pass membrane protein</topology>
    </subcellularLocation>
</comment>
<feature type="transmembrane region" description="Helical" evidence="6">
    <location>
        <begin position="33"/>
        <end position="51"/>
    </location>
</feature>
<keyword evidence="5 6" id="KW-0472">Membrane</keyword>
<evidence type="ECO:0000313" key="8">
    <source>
        <dbReference type="EMBL" id="TYP78979.1"/>
    </source>
</evidence>
<dbReference type="RefSeq" id="WP_148927095.1">
    <property type="nucleotide sequence ID" value="NZ_VNHS01000001.1"/>
</dbReference>
<dbReference type="Proteomes" id="UP000323257">
    <property type="component" value="Unassembled WGS sequence"/>
</dbReference>
<dbReference type="GO" id="GO:0005886">
    <property type="term" value="C:plasma membrane"/>
    <property type="evidence" value="ECO:0007669"/>
    <property type="project" value="UniProtKB-SubCell"/>
</dbReference>